<name>J7TMG1_STRSL</name>
<keyword evidence="2" id="KW-1185">Reference proteome</keyword>
<dbReference type="EMBL" id="ALIF01000007">
    <property type="protein sequence ID" value="EJO15269.1"/>
    <property type="molecule type" value="Genomic_DNA"/>
</dbReference>
<gene>
    <name evidence="1" type="ORF">RSSL_00024</name>
</gene>
<proteinExistence type="predicted"/>
<dbReference type="RefSeq" id="WP_002892324.1">
    <property type="nucleotide sequence ID" value="NZ_ALIF01000007.1"/>
</dbReference>
<dbReference type="PATRIC" id="fig|1200793.3.peg.2079"/>
<dbReference type="AlphaFoldDB" id="J7TMG1"/>
<reference evidence="1 2" key="1">
    <citation type="journal article" date="2012" name="J. Bacteriol.">
        <title>Genome Sequence of the Lantibiotic Bacteriocin Producer Streptococcus salivarius Strain K12.</title>
        <authorList>
            <person name="Barretto C."/>
            <person name="Alvarez-Martin P."/>
            <person name="Foata F."/>
            <person name="Renault P."/>
            <person name="Berger B."/>
        </authorList>
    </citation>
    <scope>NUCLEOTIDE SEQUENCE [LARGE SCALE GENOMIC DNA]</scope>
    <source>
        <strain evidence="1 2">K12</strain>
        <plasmid evidence="1">pRSSL1</plasmid>
    </source>
</reference>
<organism evidence="1 2">
    <name type="scientific">Streptococcus salivarius K12</name>
    <dbReference type="NCBI Taxonomy" id="1200793"/>
    <lineage>
        <taxon>Bacteria</taxon>
        <taxon>Bacillati</taxon>
        <taxon>Bacillota</taxon>
        <taxon>Bacilli</taxon>
        <taxon>Lactobacillales</taxon>
        <taxon>Streptococcaceae</taxon>
        <taxon>Streptococcus</taxon>
    </lineage>
</organism>
<comment type="caution">
    <text evidence="1">The sequence shown here is derived from an EMBL/GenBank/DDBJ whole genome shotgun (WGS) entry which is preliminary data.</text>
</comment>
<evidence type="ECO:0000313" key="2">
    <source>
        <dbReference type="Proteomes" id="UP000006983"/>
    </source>
</evidence>
<keyword evidence="1" id="KW-0614">Plasmid</keyword>
<evidence type="ECO:0000313" key="1">
    <source>
        <dbReference type="EMBL" id="EJO15269.1"/>
    </source>
</evidence>
<dbReference type="Pfam" id="PF18953">
    <property type="entry name" value="SAP_new25"/>
    <property type="match status" value="1"/>
</dbReference>
<sequence>MKRPIFSEKLSVSEFKKFYWYKTELQEICQKYNLPTYGTKYELAVYIIQFLNGTPAHLIKPVRKNNRSGIPASEITPHTKIIASGVSLNNETRKFFCKYYNVKKFSFNKAMGIKMREIESNNDVEATIQDLIDVYEKGTMDLTGNNEEKTYQWNNFVREFRNDKISSLYNTPLKVAAILWGKVRDSDMPKKYNRKLVELYQDDISSFLKKEER</sequence>
<geneLocation type="plasmid" evidence="1">
    <name>pRSSL1</name>
</geneLocation>
<accession>J7TMG1</accession>
<protein>
    <submittedName>
        <fullName evidence="1">Putative cytosolic protein</fullName>
    </submittedName>
</protein>
<dbReference type="Proteomes" id="UP000006983">
    <property type="component" value="Unassembled WGS sequence"/>
</dbReference>